<evidence type="ECO:0000313" key="7">
    <source>
        <dbReference type="EMBL" id="VDO27218.1"/>
    </source>
</evidence>
<evidence type="ECO:0000256" key="4">
    <source>
        <dbReference type="ARBA" id="ARBA00023242"/>
    </source>
</evidence>
<dbReference type="EMBL" id="UZAH01004483">
    <property type="protein sequence ID" value="VDO27218.1"/>
    <property type="molecule type" value="Genomic_DNA"/>
</dbReference>
<protein>
    <submittedName>
        <fullName evidence="9">WD_REPEATS_REGION domain-containing protein</fullName>
    </submittedName>
</protein>
<dbReference type="InterPro" id="IPR036322">
    <property type="entry name" value="WD40_repeat_dom_sf"/>
</dbReference>
<dbReference type="InterPro" id="IPR001680">
    <property type="entry name" value="WD40_rpt"/>
</dbReference>
<proteinExistence type="predicted"/>
<dbReference type="PROSITE" id="PS50294">
    <property type="entry name" value="WD_REPEATS_REGION"/>
    <property type="match status" value="2"/>
</dbReference>
<dbReference type="SUPFAM" id="SSF50978">
    <property type="entry name" value="WD40 repeat-like"/>
    <property type="match status" value="1"/>
</dbReference>
<reference evidence="9" key="2">
    <citation type="submission" date="2019-09" db="UniProtKB">
        <authorList>
            <consortium name="WormBaseParasite"/>
        </authorList>
    </citation>
    <scope>IDENTIFICATION</scope>
</reference>
<comment type="subcellular location">
    <subcellularLocation>
        <location evidence="1">Nucleus</location>
        <location evidence="1">Nucleolus</location>
    </subcellularLocation>
</comment>
<reference evidence="7 8" key="1">
    <citation type="submission" date="2018-11" db="EMBL/GenBank/DDBJ databases">
        <authorList>
            <consortium name="Pathogen Informatics"/>
        </authorList>
    </citation>
    <scope>NUCLEOTIDE SEQUENCE [LARGE SCALE GENOMIC DNA]</scope>
</reference>
<dbReference type="OrthoDB" id="6253837at2759"/>
<evidence type="ECO:0000256" key="2">
    <source>
        <dbReference type="ARBA" id="ARBA00022574"/>
    </source>
</evidence>
<evidence type="ECO:0000256" key="5">
    <source>
        <dbReference type="PROSITE-ProRule" id="PRU00221"/>
    </source>
</evidence>
<evidence type="ECO:0000256" key="3">
    <source>
        <dbReference type="ARBA" id="ARBA00022737"/>
    </source>
</evidence>
<dbReference type="Pfam" id="PF08154">
    <property type="entry name" value="NLE"/>
    <property type="match status" value="1"/>
</dbReference>
<dbReference type="PRINTS" id="PR00320">
    <property type="entry name" value="GPROTEINBRPT"/>
</dbReference>
<sequence>MVDPWNDIFMVDSSSNFTPFSVVGIPAAIYDVPVTANCDNLNALVNKTIANEWNEKRFEFLVGETFIRSSLAEFIEEYNVETETVIKIECVLGKETPQPLYDIPAPDWVSSILISPSFFFSTTYSGEIMVIDKKGKPLLQNSRDKGSAVASDSKKLEGHQVAAGGENQVITLFEVTDGALVPKTVFRGHERSVECVDFNKDCSRLVSGAFDSNIKVWNLEKGDESTVFEKDANSDSKPKKRKENFVTKVPMVTLAGHKDAVVGLKWTTWNSSQVVSASWDHSIAVWDLQLAGEVSRIRASKAFTSIDVNPKSGLVISSSTDAVPRLYDARKGSVVKQSFTGHTGWVSCVRWNPCDERCFVSSSFDKSVKICFFCMCIHVFFKIYAEYRRLPCAPLKSV</sequence>
<dbReference type="InterPro" id="IPR015943">
    <property type="entry name" value="WD40/YVTN_repeat-like_dom_sf"/>
</dbReference>
<dbReference type="PROSITE" id="PS50082">
    <property type="entry name" value="WD_REPEATS_2"/>
    <property type="match status" value="2"/>
</dbReference>
<keyword evidence="8" id="KW-1185">Reference proteome</keyword>
<dbReference type="InterPro" id="IPR012972">
    <property type="entry name" value="NLE"/>
</dbReference>
<keyword evidence="4" id="KW-0539">Nucleus</keyword>
<dbReference type="PROSITE" id="PS00678">
    <property type="entry name" value="WD_REPEATS_1"/>
    <property type="match status" value="2"/>
</dbReference>
<organism evidence="8 9">
    <name type="scientific">Heligmosomoides polygyrus</name>
    <name type="common">Parasitic roundworm</name>
    <dbReference type="NCBI Taxonomy" id="6339"/>
    <lineage>
        <taxon>Eukaryota</taxon>
        <taxon>Metazoa</taxon>
        <taxon>Ecdysozoa</taxon>
        <taxon>Nematoda</taxon>
        <taxon>Chromadorea</taxon>
        <taxon>Rhabditida</taxon>
        <taxon>Rhabditina</taxon>
        <taxon>Rhabditomorpha</taxon>
        <taxon>Strongyloidea</taxon>
        <taxon>Heligmosomidae</taxon>
        <taxon>Heligmosomoides</taxon>
    </lineage>
</organism>
<dbReference type="GO" id="GO:0005730">
    <property type="term" value="C:nucleolus"/>
    <property type="evidence" value="ECO:0007669"/>
    <property type="project" value="UniProtKB-SubCell"/>
</dbReference>
<evidence type="ECO:0000313" key="9">
    <source>
        <dbReference type="WBParaSite" id="HPBE_0000266801-mRNA-1"/>
    </source>
</evidence>
<keyword evidence="2 5" id="KW-0853">WD repeat</keyword>
<feature type="repeat" description="WD" evidence="5">
    <location>
        <begin position="186"/>
        <end position="227"/>
    </location>
</feature>
<gene>
    <name evidence="7" type="ORF">HPBE_LOCUS2669</name>
</gene>
<feature type="domain" description="NLE" evidence="6">
    <location>
        <begin position="25"/>
        <end position="75"/>
    </location>
</feature>
<accession>A0A3P7XB55</accession>
<evidence type="ECO:0000256" key="1">
    <source>
        <dbReference type="ARBA" id="ARBA00004604"/>
    </source>
</evidence>
<evidence type="ECO:0000313" key="8">
    <source>
        <dbReference type="Proteomes" id="UP000050761"/>
    </source>
</evidence>
<dbReference type="AlphaFoldDB" id="A0A183F926"/>
<dbReference type="Pfam" id="PF00400">
    <property type="entry name" value="WD40"/>
    <property type="match status" value="3"/>
</dbReference>
<dbReference type="InterPro" id="IPR019775">
    <property type="entry name" value="WD40_repeat_CS"/>
</dbReference>
<dbReference type="Gene3D" id="2.130.10.10">
    <property type="entry name" value="YVTN repeat-like/Quinoprotein amine dehydrogenase"/>
    <property type="match status" value="2"/>
</dbReference>
<dbReference type="InterPro" id="IPR020472">
    <property type="entry name" value="WD40_PAC1"/>
</dbReference>
<keyword evidence="3" id="KW-0677">Repeat</keyword>
<dbReference type="Proteomes" id="UP000050761">
    <property type="component" value="Unassembled WGS sequence"/>
</dbReference>
<dbReference type="SMART" id="SM00320">
    <property type="entry name" value="WD40"/>
    <property type="match status" value="5"/>
</dbReference>
<name>A0A183F926_HELPZ</name>
<feature type="repeat" description="WD" evidence="5">
    <location>
        <begin position="254"/>
        <end position="296"/>
    </location>
</feature>
<dbReference type="PANTHER" id="PTHR19855:SF11">
    <property type="entry name" value="RIBOSOME BIOGENESIS PROTEIN WDR12"/>
    <property type="match status" value="1"/>
</dbReference>
<accession>A0A183F926</accession>
<dbReference type="WBParaSite" id="HPBE_0000266801-mRNA-1">
    <property type="protein sequence ID" value="HPBE_0000266801-mRNA-1"/>
    <property type="gene ID" value="HPBE_0000266801"/>
</dbReference>
<dbReference type="PANTHER" id="PTHR19855">
    <property type="entry name" value="WD40 REPEAT PROTEIN 12, 37"/>
    <property type="match status" value="1"/>
</dbReference>
<evidence type="ECO:0000259" key="6">
    <source>
        <dbReference type="Pfam" id="PF08154"/>
    </source>
</evidence>